<dbReference type="GO" id="GO:0000160">
    <property type="term" value="P:phosphorelay signal transduction system"/>
    <property type="evidence" value="ECO:0007669"/>
    <property type="project" value="InterPro"/>
</dbReference>
<organism evidence="5 6">
    <name type="scientific">Alterirhizorhabdus solaris</name>
    <dbReference type="NCBI Taxonomy" id="2529389"/>
    <lineage>
        <taxon>Bacteria</taxon>
        <taxon>Pseudomonadati</taxon>
        <taxon>Pseudomonadota</taxon>
        <taxon>Alphaproteobacteria</taxon>
        <taxon>Sphingomonadales</taxon>
        <taxon>Rhizorhabdaceae</taxon>
        <taxon>Alterirhizorhabdus</taxon>
    </lineage>
</organism>
<dbReference type="PANTHER" id="PTHR44591:SF3">
    <property type="entry name" value="RESPONSE REGULATORY DOMAIN-CONTAINING PROTEIN"/>
    <property type="match status" value="1"/>
</dbReference>
<keyword evidence="1 2" id="KW-0597">Phosphoprotein</keyword>
<feature type="modified residue" description="4-aspartylphosphate" evidence="2">
    <location>
        <position position="83"/>
    </location>
</feature>
<dbReference type="InterPro" id="IPR050595">
    <property type="entry name" value="Bact_response_regulator"/>
</dbReference>
<name>A0A558RAS1_9SPHN</name>
<dbReference type="PROSITE" id="PS50110">
    <property type="entry name" value="RESPONSE_REGULATORY"/>
    <property type="match status" value="1"/>
</dbReference>
<dbReference type="InterPro" id="IPR001789">
    <property type="entry name" value="Sig_transdc_resp-reg_receiver"/>
</dbReference>
<comment type="caution">
    <text evidence="5">The sequence shown here is derived from an EMBL/GenBank/DDBJ whole genome shotgun (WGS) entry which is preliminary data.</text>
</comment>
<dbReference type="AlphaFoldDB" id="A0A558RAS1"/>
<dbReference type="Gene3D" id="3.40.50.2300">
    <property type="match status" value="1"/>
</dbReference>
<reference evidence="5 6" key="1">
    <citation type="submission" date="2019-07" db="EMBL/GenBank/DDBJ databases">
        <title>Sphingomonas solaris sp. nov., isolated from a solar panel from Boston, Massachusetts.</title>
        <authorList>
            <person name="Tanner K."/>
            <person name="Pascual J."/>
            <person name="Mancuso C."/>
            <person name="Pereto J."/>
            <person name="Khalil A."/>
            <person name="Vilanova C."/>
        </authorList>
    </citation>
    <scope>NUCLEOTIDE SEQUENCE [LARGE SCALE GENOMIC DNA]</scope>
    <source>
        <strain evidence="5 6">R4DWN</strain>
    </source>
</reference>
<proteinExistence type="predicted"/>
<evidence type="ECO:0000259" key="4">
    <source>
        <dbReference type="PROSITE" id="PS50110"/>
    </source>
</evidence>
<dbReference type="Pfam" id="PF00072">
    <property type="entry name" value="Response_reg"/>
    <property type="match status" value="1"/>
</dbReference>
<dbReference type="PANTHER" id="PTHR44591">
    <property type="entry name" value="STRESS RESPONSE REGULATOR PROTEIN 1"/>
    <property type="match status" value="1"/>
</dbReference>
<gene>
    <name evidence="5" type="ORF">FOY91_04385</name>
</gene>
<evidence type="ECO:0000313" key="6">
    <source>
        <dbReference type="Proteomes" id="UP000318681"/>
    </source>
</evidence>
<keyword evidence="6" id="KW-1185">Reference proteome</keyword>
<protein>
    <submittedName>
        <fullName evidence="5">Response regulator</fullName>
    </submittedName>
</protein>
<evidence type="ECO:0000256" key="2">
    <source>
        <dbReference type="PROSITE-ProRule" id="PRU00169"/>
    </source>
</evidence>
<sequence>MGSSLQSASDRRPPAAEPLDGTGRTARVDMQARILIVEDEVMIAWMIESLLEEMGFDTIEIAASDDDAFAAVARERPALIVSDINLGCGLDGIAVAERINADGVVPVLFVSGYADDKARLRIETQFAAASLLRKPIDHSLLRGAVMAALSGPARH</sequence>
<dbReference type="SMART" id="SM00448">
    <property type="entry name" value="REC"/>
    <property type="match status" value="1"/>
</dbReference>
<feature type="domain" description="Response regulatory" evidence="4">
    <location>
        <begin position="33"/>
        <end position="149"/>
    </location>
</feature>
<feature type="region of interest" description="Disordered" evidence="3">
    <location>
        <begin position="1"/>
        <end position="23"/>
    </location>
</feature>
<dbReference type="InterPro" id="IPR011006">
    <property type="entry name" value="CheY-like_superfamily"/>
</dbReference>
<evidence type="ECO:0000256" key="1">
    <source>
        <dbReference type="ARBA" id="ARBA00022553"/>
    </source>
</evidence>
<evidence type="ECO:0000313" key="5">
    <source>
        <dbReference type="EMBL" id="TVV76464.1"/>
    </source>
</evidence>
<evidence type="ECO:0000256" key="3">
    <source>
        <dbReference type="SAM" id="MobiDB-lite"/>
    </source>
</evidence>
<dbReference type="EMBL" id="VNIM01000010">
    <property type="protein sequence ID" value="TVV76464.1"/>
    <property type="molecule type" value="Genomic_DNA"/>
</dbReference>
<dbReference type="SUPFAM" id="SSF52172">
    <property type="entry name" value="CheY-like"/>
    <property type="match status" value="1"/>
</dbReference>
<dbReference type="Proteomes" id="UP000318681">
    <property type="component" value="Unassembled WGS sequence"/>
</dbReference>
<accession>A0A558RAS1</accession>